<feature type="transmembrane region" description="Helical" evidence="1">
    <location>
        <begin position="54"/>
        <end position="71"/>
    </location>
</feature>
<feature type="transmembrane region" description="Helical" evidence="1">
    <location>
        <begin position="174"/>
        <end position="191"/>
    </location>
</feature>
<feature type="transmembrane region" description="Helical" evidence="1">
    <location>
        <begin position="110"/>
        <end position="133"/>
    </location>
</feature>
<organism evidence="2 3">
    <name type="scientific">Candidatus Anoxymicrobium japonicum</name>
    <dbReference type="NCBI Taxonomy" id="2013648"/>
    <lineage>
        <taxon>Bacteria</taxon>
        <taxon>Bacillati</taxon>
        <taxon>Actinomycetota</taxon>
        <taxon>Candidatus Geothermincolia</taxon>
        <taxon>Candidatus Geothermincolales</taxon>
        <taxon>Candidatus Anoxymicrobiaceae</taxon>
        <taxon>Candidatus Anoxymicrobium</taxon>
    </lineage>
</organism>
<dbReference type="Proteomes" id="UP000233654">
    <property type="component" value="Unassembled WGS sequence"/>
</dbReference>
<evidence type="ECO:0000313" key="2">
    <source>
        <dbReference type="EMBL" id="PKQ28570.1"/>
    </source>
</evidence>
<dbReference type="AlphaFoldDB" id="A0A2N3G780"/>
<feature type="transmembrane region" description="Helical" evidence="1">
    <location>
        <begin position="83"/>
        <end position="104"/>
    </location>
</feature>
<sequence>MLIACFLYSKGMRPFGDFLITVMREIGYAICHQMPDRTLHYGGRAMPVCARDTGLFMGFAVCSIVLLLVYRRSGARYPSWRKLLCLVVFIIPTFVDAVTSYAGARESSNALRLVTGACAGAGISALFLPLVLLSINTVFECKRIYGMEDLRSEALACRHDRAPAKPPSRMFERWWSLPSLLFVPVVIPLAMRPSFPGAYWLWSLFVTICILFTFFVLNFTLVALARVGARDPEVVTQTGLVLALAVAGALTELAASNRLHWLMTRH</sequence>
<accession>A0A2N3G780</accession>
<name>A0A2N3G780_9ACTN</name>
<comment type="caution">
    <text evidence="2">The sequence shown here is derived from an EMBL/GenBank/DDBJ whole genome shotgun (WGS) entry which is preliminary data.</text>
</comment>
<protein>
    <recommendedName>
        <fullName evidence="4">DUF2085 domain-containing protein</fullName>
    </recommendedName>
</protein>
<keyword evidence="1" id="KW-1133">Transmembrane helix</keyword>
<dbReference type="InterPro" id="IPR019206">
    <property type="entry name" value="DUF2085_TM"/>
</dbReference>
<evidence type="ECO:0000256" key="1">
    <source>
        <dbReference type="SAM" id="Phobius"/>
    </source>
</evidence>
<evidence type="ECO:0000313" key="3">
    <source>
        <dbReference type="Proteomes" id="UP000233654"/>
    </source>
</evidence>
<keyword evidence="1" id="KW-0472">Membrane</keyword>
<gene>
    <name evidence="2" type="ORF">CVT63_01945</name>
</gene>
<evidence type="ECO:0008006" key="4">
    <source>
        <dbReference type="Google" id="ProtNLM"/>
    </source>
</evidence>
<dbReference type="EMBL" id="PHEX01000011">
    <property type="protein sequence ID" value="PKQ28570.1"/>
    <property type="molecule type" value="Genomic_DNA"/>
</dbReference>
<keyword evidence="1" id="KW-0812">Transmembrane</keyword>
<reference evidence="2 3" key="1">
    <citation type="journal article" date="2017" name="ISME J.">
        <title>Potential for microbial H2 and metal transformations associated with novel bacteria and archaea in deep terrestrial subsurface sediments.</title>
        <authorList>
            <person name="Hernsdorf A.W."/>
            <person name="Amano Y."/>
            <person name="Miyakawa K."/>
            <person name="Ise K."/>
            <person name="Suzuki Y."/>
            <person name="Anantharaman K."/>
            <person name="Probst A."/>
            <person name="Burstein D."/>
            <person name="Thomas B.C."/>
            <person name="Banfield J.F."/>
        </authorList>
    </citation>
    <scope>NUCLEOTIDE SEQUENCE [LARGE SCALE GENOMIC DNA]</scope>
    <source>
        <strain evidence="2">HGW-Actinobacteria-3</strain>
    </source>
</reference>
<dbReference type="Pfam" id="PF09858">
    <property type="entry name" value="DUF2085"/>
    <property type="match status" value="1"/>
</dbReference>
<feature type="transmembrane region" description="Helical" evidence="1">
    <location>
        <begin position="234"/>
        <end position="255"/>
    </location>
</feature>
<feature type="transmembrane region" description="Helical" evidence="1">
    <location>
        <begin position="197"/>
        <end position="222"/>
    </location>
</feature>
<proteinExistence type="predicted"/>